<feature type="compositionally biased region" description="Basic residues" evidence="1">
    <location>
        <begin position="118"/>
        <end position="132"/>
    </location>
</feature>
<dbReference type="AlphaFoldDB" id="A7RXB3"/>
<gene>
    <name evidence="2" type="ORF">NEMVEDRAFT_v1g203535</name>
</gene>
<accession>A7RXB3</accession>
<dbReference type="PANTHER" id="PTHR33887:SF5">
    <property type="entry name" value="PB1 DOMAIN-CONTAINING PROTEIN"/>
    <property type="match status" value="1"/>
</dbReference>
<dbReference type="InterPro" id="IPR039471">
    <property type="entry name" value="CXorf65-like"/>
</dbReference>
<name>A7RXB3_NEMVE</name>
<dbReference type="Pfam" id="PF15874">
    <property type="entry name" value="Il2rg"/>
    <property type="match status" value="1"/>
</dbReference>
<dbReference type="KEGG" id="nve:5515895"/>
<reference evidence="2 3" key="1">
    <citation type="journal article" date="2007" name="Science">
        <title>Sea anemone genome reveals ancestral eumetazoan gene repertoire and genomic organization.</title>
        <authorList>
            <person name="Putnam N.H."/>
            <person name="Srivastava M."/>
            <person name="Hellsten U."/>
            <person name="Dirks B."/>
            <person name="Chapman J."/>
            <person name="Salamov A."/>
            <person name="Terry A."/>
            <person name="Shapiro H."/>
            <person name="Lindquist E."/>
            <person name="Kapitonov V.V."/>
            <person name="Jurka J."/>
            <person name="Genikhovich G."/>
            <person name="Grigoriev I.V."/>
            <person name="Lucas S.M."/>
            <person name="Steele R.E."/>
            <person name="Finnerty J.R."/>
            <person name="Technau U."/>
            <person name="Martindale M.Q."/>
            <person name="Rokhsar D.S."/>
        </authorList>
    </citation>
    <scope>NUCLEOTIDE SEQUENCE [LARGE SCALE GENOMIC DNA]</scope>
    <source>
        <strain evidence="3">CH2 X CH6</strain>
    </source>
</reference>
<sequence>MFITVKYGEAEEALFNPNCRILHLLDDIKRRCKCTEEVLVDLSDVNGSVQNLADNQSCNATDFLKGRETFILVRVEKIEGVERPIYTPLLRDSDYVTSEFLESLSRMPTDMLEVSGRSSKHTRRGGSPKTGKKPSMVGGSLSNLKSPSTKTSRKISTSKR</sequence>
<dbReference type="Proteomes" id="UP000001593">
    <property type="component" value="Unassembled WGS sequence"/>
</dbReference>
<protein>
    <submittedName>
        <fullName evidence="2">Uncharacterized protein</fullName>
    </submittedName>
</protein>
<dbReference type="PhylomeDB" id="A7RXB3"/>
<evidence type="ECO:0000313" key="2">
    <source>
        <dbReference type="EMBL" id="EDO43935.1"/>
    </source>
</evidence>
<dbReference type="InParanoid" id="A7RXB3"/>
<keyword evidence="3" id="KW-1185">Reference proteome</keyword>
<dbReference type="EMBL" id="DS469549">
    <property type="protein sequence ID" value="EDO43935.1"/>
    <property type="molecule type" value="Genomic_DNA"/>
</dbReference>
<organism evidence="2 3">
    <name type="scientific">Nematostella vectensis</name>
    <name type="common">Starlet sea anemone</name>
    <dbReference type="NCBI Taxonomy" id="45351"/>
    <lineage>
        <taxon>Eukaryota</taxon>
        <taxon>Metazoa</taxon>
        <taxon>Cnidaria</taxon>
        <taxon>Anthozoa</taxon>
        <taxon>Hexacorallia</taxon>
        <taxon>Actiniaria</taxon>
        <taxon>Edwardsiidae</taxon>
        <taxon>Nematostella</taxon>
    </lineage>
</organism>
<feature type="compositionally biased region" description="Basic residues" evidence="1">
    <location>
        <begin position="151"/>
        <end position="160"/>
    </location>
</feature>
<dbReference type="OrthoDB" id="2109241at2759"/>
<dbReference type="HOGENOM" id="CLU_132837_1_0_1"/>
<evidence type="ECO:0000313" key="3">
    <source>
        <dbReference type="Proteomes" id="UP000001593"/>
    </source>
</evidence>
<dbReference type="OMA" id="CNCAEDV"/>
<proteinExistence type="predicted"/>
<evidence type="ECO:0000256" key="1">
    <source>
        <dbReference type="SAM" id="MobiDB-lite"/>
    </source>
</evidence>
<dbReference type="PANTHER" id="PTHR33887">
    <property type="entry name" value="PB1 DOMAIN-CONTAINING PROTEIN"/>
    <property type="match status" value="1"/>
</dbReference>
<dbReference type="eggNOG" id="ENOG502S8Y5">
    <property type="taxonomic scope" value="Eukaryota"/>
</dbReference>
<feature type="region of interest" description="Disordered" evidence="1">
    <location>
        <begin position="111"/>
        <end position="160"/>
    </location>
</feature>